<dbReference type="NCBIfam" id="NF003013">
    <property type="entry name" value="PRK03846.1"/>
    <property type="match status" value="1"/>
</dbReference>
<dbReference type="NCBIfam" id="TIGR00455">
    <property type="entry name" value="apsK"/>
    <property type="match status" value="1"/>
</dbReference>
<dbReference type="AlphaFoldDB" id="A0A6A4S5M0"/>
<dbReference type="InterPro" id="IPR016130">
    <property type="entry name" value="Tyr_Pase_AS"/>
</dbReference>
<dbReference type="GO" id="GO:0016791">
    <property type="term" value="F:phosphatase activity"/>
    <property type="evidence" value="ECO:0007669"/>
    <property type="project" value="UniProtKB-ARBA"/>
</dbReference>
<evidence type="ECO:0000259" key="15">
    <source>
        <dbReference type="PROSITE" id="PS51181"/>
    </source>
</evidence>
<comment type="similarity">
    <text evidence="4">Belongs to the PTEN phosphatase protein family.</text>
</comment>
<dbReference type="InterPro" id="IPR024951">
    <property type="entry name" value="Sulfurylase_cat_dom"/>
</dbReference>
<feature type="region of interest" description="Disordered" evidence="13">
    <location>
        <begin position="834"/>
        <end position="878"/>
    </location>
</feature>
<dbReference type="Gene3D" id="2.60.40.1110">
    <property type="match status" value="1"/>
</dbReference>
<dbReference type="PROSITE" id="PS00383">
    <property type="entry name" value="TYR_PHOSPHATASE_1"/>
    <property type="match status" value="1"/>
</dbReference>
<dbReference type="InterPro" id="IPR029021">
    <property type="entry name" value="Prot-tyrosine_phosphatase-like"/>
</dbReference>
<dbReference type="Pfam" id="PF22785">
    <property type="entry name" value="Tc-R-P"/>
    <property type="match status" value="1"/>
</dbReference>
<dbReference type="InterPro" id="IPR014020">
    <property type="entry name" value="Tensin_C2-dom"/>
</dbReference>
<keyword evidence="6" id="KW-0808">Transferase</keyword>
<evidence type="ECO:0000256" key="12">
    <source>
        <dbReference type="ARBA" id="ARBA00023273"/>
    </source>
</evidence>
<sequence length="971" mass="110954">MWCYTPVHCYPFKEEEEEEEEVEEEEEEEDRFYFIPSTRSARVLARVRRNYAGLSGAGKTTISFALEEYLVSHAIPCYSLDGDNIRQGLNKNLGFSAEDREENIRRIAEVAKLFADAGLVCITSFISPFAKDRVEARKIHASAGLPFFEVFISASLEVCESRDVKGLYKKARAGEIKGFTGIDSDYERPEAPDLILKTGELSVNECLHHVLKLLMDQNIVPKEIMEEVNELFVLENKLDLAVADASTLPTISITKLDLQWVQVLAEGWASPLKGFMREREFLQVLHFGNLLDDGAINLSVPIVLPISTELKQELEGCAAVALEYQGSRVAILRNPEFYVHRKEERCARQWGTTCPQHPYIKMVMEGGDWLAGGDLEVLERIKWNDGLDQYRLTPQELKQRFEDMKADAVFAFQLRNPVHNGHALLMQDTKRRLLERGYKNPVLLLHPLGGWTKDDDVPLGWRMKQHAAVLEEGVLDPANTIVAIFPSPMMYAGPTEVQWHCRSRMIAGANFYIVGRDPAGMPHPETKQDLYEPTHGGKVLTMAPGLTSVEIIPFRVAAYNKTKKAMDFYDTERHAEFEFISGTKMRNMARNGENPPDGFMAPKAWKVLVEYYTSLQKDNCAERHYDAAKFNCRVAQFPFEDHNPPQLELIKPFCEDLDQWLSEDDNHVAAIHCKAGKGRTGVMICAYLLHRGKFLEAQEALDFYGEVRTRDKKGVTIPSQRRYVYYYSYLLKNQLEYKPVALLFHKMVFETLPMFSGGTCNPQFVVYQLKVKIHTSHPAHTRREDKHMFFEFPQPLPVCGDIKVEFFHKQNKMMKKDKMFHFWVNTFFIPGPEESGDKMENGAVNNAESQQGGPVQGQGQPQPQLQTQRAESRDSCRDSDRDYLILTLTKNDLDKANKDKANRYFSPNFKVKLYFTKAVEEPSNSEASTSTSVTPDVSDNEPDHYRYSDTTDSDPENEPFDEEQHTQITKV</sequence>
<dbReference type="GO" id="GO:0000103">
    <property type="term" value="P:sulfate assimilation"/>
    <property type="evidence" value="ECO:0007669"/>
    <property type="project" value="UniProtKB-UniPathway"/>
</dbReference>
<comment type="caution">
    <text evidence="17">The sequence shown here is derived from an EMBL/GenBank/DDBJ whole genome shotgun (WGS) entry which is preliminary data.</text>
</comment>
<dbReference type="SUPFAM" id="SSF52799">
    <property type="entry name" value="(Phosphotyrosine protein) phosphatases II"/>
    <property type="match status" value="1"/>
</dbReference>
<keyword evidence="12" id="KW-0966">Cell projection</keyword>
<dbReference type="PANTHER" id="PTHR11055">
    <property type="entry name" value="BIFUNCTIONAL 3'-PHOSPHOADENOSINE 5'-PHOSPHOSULFATE SYNTHASE"/>
    <property type="match status" value="1"/>
</dbReference>
<accession>A0A6A4S5M0</accession>
<feature type="domain" description="Phosphatase tensin-type" evidence="15">
    <location>
        <begin position="531"/>
        <end position="734"/>
    </location>
</feature>
<comment type="similarity">
    <text evidence="3">In the N-terminal section; belongs to the APS kinase family.</text>
</comment>
<reference evidence="17 18" key="1">
    <citation type="submission" date="2019-06" db="EMBL/GenBank/DDBJ databases">
        <title>Draft genomes of female and male turbot (Scophthalmus maximus).</title>
        <authorList>
            <person name="Xu H."/>
            <person name="Xu X.-W."/>
            <person name="Shao C."/>
            <person name="Chen S."/>
        </authorList>
    </citation>
    <scope>NUCLEOTIDE SEQUENCE [LARGE SCALE GENOMIC DNA]</scope>
    <source>
        <strain evidence="17">Ysfricsl-2016a</strain>
        <tissue evidence="17">Blood</tissue>
    </source>
</reference>
<organism evidence="17 18">
    <name type="scientific">Scophthalmus maximus</name>
    <name type="common">Turbot</name>
    <name type="synonym">Psetta maxima</name>
    <dbReference type="NCBI Taxonomy" id="52904"/>
    <lineage>
        <taxon>Eukaryota</taxon>
        <taxon>Metazoa</taxon>
        <taxon>Chordata</taxon>
        <taxon>Craniata</taxon>
        <taxon>Vertebrata</taxon>
        <taxon>Euteleostomi</taxon>
        <taxon>Actinopterygii</taxon>
        <taxon>Neopterygii</taxon>
        <taxon>Teleostei</taxon>
        <taxon>Neoteleostei</taxon>
        <taxon>Acanthomorphata</taxon>
        <taxon>Carangaria</taxon>
        <taxon>Pleuronectiformes</taxon>
        <taxon>Pleuronectoidei</taxon>
        <taxon>Scophthalmidae</taxon>
        <taxon>Scophthalmus</taxon>
    </lineage>
</organism>
<dbReference type="FunFam" id="3.10.400.10:FF:000001">
    <property type="entry name" value="bifunctional 3'-phosphoadenosine 5'-phosphosulfate synthase 1"/>
    <property type="match status" value="1"/>
</dbReference>
<dbReference type="GO" id="GO:0042995">
    <property type="term" value="C:cell projection"/>
    <property type="evidence" value="ECO:0007669"/>
    <property type="project" value="UniProtKB-SubCell"/>
</dbReference>
<dbReference type="HAMAP" id="MF_00065">
    <property type="entry name" value="Adenylyl_sulf_kinase"/>
    <property type="match status" value="1"/>
</dbReference>
<dbReference type="FunFam" id="3.40.50.620:FF:000006">
    <property type="entry name" value="bifunctional 3'-phosphoadenosine 5'-phosphosulfate synthase 1"/>
    <property type="match status" value="1"/>
</dbReference>
<feature type="domain" description="C2 tensin-type" evidence="16">
    <location>
        <begin position="739"/>
        <end position="918"/>
    </location>
</feature>
<dbReference type="InterPro" id="IPR027417">
    <property type="entry name" value="P-loop_NTPase"/>
</dbReference>
<keyword evidence="8" id="KW-0547">Nucleotide-binding</keyword>
<evidence type="ECO:0000259" key="14">
    <source>
        <dbReference type="PROSITE" id="PS50056"/>
    </source>
</evidence>
<dbReference type="Pfam" id="PF01747">
    <property type="entry name" value="ATP-sulfurylase"/>
    <property type="match status" value="1"/>
</dbReference>
<evidence type="ECO:0000256" key="10">
    <source>
        <dbReference type="ARBA" id="ARBA00022840"/>
    </source>
</evidence>
<evidence type="ECO:0000256" key="7">
    <source>
        <dbReference type="ARBA" id="ARBA00022695"/>
    </source>
</evidence>
<dbReference type="FunFam" id="2.60.40.1110:FF:000003">
    <property type="entry name" value="Phosphatidylinositol 3,4,5-trisphosphate 3-phosphatase and dual-specificity protein phosphatase PTEN"/>
    <property type="match status" value="1"/>
</dbReference>
<dbReference type="Proteomes" id="UP000438429">
    <property type="component" value="Unassembled WGS sequence"/>
</dbReference>
<dbReference type="InterPro" id="IPR002891">
    <property type="entry name" value="APS"/>
</dbReference>
<dbReference type="InterPro" id="IPR035892">
    <property type="entry name" value="C2_domain_sf"/>
</dbReference>
<dbReference type="SUPFAM" id="SSF52374">
    <property type="entry name" value="Nucleotidylyl transferase"/>
    <property type="match status" value="1"/>
</dbReference>
<feature type="domain" description="Tyrosine specific protein phosphatases" evidence="14">
    <location>
        <begin position="651"/>
        <end position="722"/>
    </location>
</feature>
<keyword evidence="7" id="KW-0548">Nucleotidyltransferase</keyword>
<dbReference type="Gene3D" id="3.90.190.10">
    <property type="entry name" value="Protein tyrosine phosphatase superfamily"/>
    <property type="match status" value="1"/>
</dbReference>
<dbReference type="UniPathway" id="UPA00097"/>
<keyword evidence="10" id="KW-0067">ATP-binding</keyword>
<evidence type="ECO:0000256" key="6">
    <source>
        <dbReference type="ARBA" id="ARBA00022679"/>
    </source>
</evidence>
<dbReference type="SUPFAM" id="SSF52540">
    <property type="entry name" value="P-loop containing nucleoside triphosphate hydrolases"/>
    <property type="match status" value="1"/>
</dbReference>
<evidence type="ECO:0000256" key="3">
    <source>
        <dbReference type="ARBA" id="ARBA00007268"/>
    </source>
</evidence>
<dbReference type="InterPro" id="IPR059117">
    <property type="entry name" value="APS_kinase_dom"/>
</dbReference>
<evidence type="ECO:0000313" key="17">
    <source>
        <dbReference type="EMBL" id="KAF0027575.1"/>
    </source>
</evidence>
<dbReference type="PANTHER" id="PTHR11055:SF16">
    <property type="entry name" value="BIFUNCTIONAL 3'-PHOSPHOADENOSINE 5'-PHOSPHOSULFATE SYNTHASE 2"/>
    <property type="match status" value="1"/>
</dbReference>
<dbReference type="Pfam" id="PF01583">
    <property type="entry name" value="APS_kinase"/>
    <property type="match status" value="1"/>
</dbReference>
<dbReference type="Gene3D" id="3.40.50.620">
    <property type="entry name" value="HUPs"/>
    <property type="match status" value="1"/>
</dbReference>
<dbReference type="SUPFAM" id="SSF88697">
    <property type="entry name" value="PUA domain-like"/>
    <property type="match status" value="1"/>
</dbReference>
<evidence type="ECO:0000256" key="13">
    <source>
        <dbReference type="SAM" id="MobiDB-lite"/>
    </source>
</evidence>
<proteinExistence type="inferred from homology"/>
<dbReference type="EMBL" id="VEVO01000018">
    <property type="protein sequence ID" value="KAF0027575.1"/>
    <property type="molecule type" value="Genomic_DNA"/>
</dbReference>
<dbReference type="GO" id="GO:0004020">
    <property type="term" value="F:adenylylsulfate kinase activity"/>
    <property type="evidence" value="ECO:0007669"/>
    <property type="project" value="InterPro"/>
</dbReference>
<dbReference type="CDD" id="cd00517">
    <property type="entry name" value="ATPS"/>
    <property type="match status" value="1"/>
</dbReference>
<feature type="compositionally biased region" description="Acidic residues" evidence="13">
    <location>
        <begin position="951"/>
        <end position="961"/>
    </location>
</feature>
<comment type="pathway">
    <text evidence="2">Sulfur metabolism; sulfate assimilation.</text>
</comment>
<dbReference type="SMART" id="SM01326">
    <property type="entry name" value="PTEN_C2"/>
    <property type="match status" value="1"/>
</dbReference>
<dbReference type="InterPro" id="IPR002650">
    <property type="entry name" value="Sulphate_adenylyltransferase"/>
</dbReference>
<dbReference type="InterPro" id="IPR015947">
    <property type="entry name" value="PUA-like_sf"/>
</dbReference>
<dbReference type="Pfam" id="PF14306">
    <property type="entry name" value="PUA_2"/>
    <property type="match status" value="1"/>
</dbReference>
<dbReference type="InterPro" id="IPR025980">
    <property type="entry name" value="ATP-Sase_PUA-like_dom"/>
</dbReference>
<evidence type="ECO:0000259" key="16">
    <source>
        <dbReference type="PROSITE" id="PS51182"/>
    </source>
</evidence>
<dbReference type="GO" id="GO:0050428">
    <property type="term" value="P:3'-phosphoadenosine 5'-phosphosulfate biosynthetic process"/>
    <property type="evidence" value="ECO:0007669"/>
    <property type="project" value="UniProtKB-ARBA"/>
</dbReference>
<comment type="similarity">
    <text evidence="5">In the C-terminal section; belongs to the sulfate adenylyltransferase family.</text>
</comment>
<dbReference type="Gene3D" id="3.10.400.10">
    <property type="entry name" value="Sulfate adenylyltransferase"/>
    <property type="match status" value="1"/>
</dbReference>
<evidence type="ECO:0000256" key="11">
    <source>
        <dbReference type="ARBA" id="ARBA00023268"/>
    </source>
</evidence>
<evidence type="ECO:0000256" key="5">
    <source>
        <dbReference type="ARBA" id="ARBA00009290"/>
    </source>
</evidence>
<dbReference type="Gene3D" id="3.40.50.300">
    <property type="entry name" value="P-loop containing nucleotide triphosphate hydrolases"/>
    <property type="match status" value="1"/>
</dbReference>
<dbReference type="InterPro" id="IPR000387">
    <property type="entry name" value="Tyr_Pase_dom"/>
</dbReference>
<feature type="compositionally biased region" description="Low complexity" evidence="13">
    <location>
        <begin position="928"/>
        <end position="937"/>
    </location>
</feature>
<gene>
    <name evidence="17" type="ORF">F2P81_020316</name>
</gene>
<dbReference type="InterPro" id="IPR003595">
    <property type="entry name" value="Tyr_Pase_cat"/>
</dbReference>
<evidence type="ECO:0000256" key="2">
    <source>
        <dbReference type="ARBA" id="ARBA00005050"/>
    </source>
</evidence>
<keyword evidence="9" id="KW-0418">Kinase</keyword>
<dbReference type="PROSITE" id="PS50056">
    <property type="entry name" value="TYR_PHOSPHATASE_2"/>
    <property type="match status" value="1"/>
</dbReference>
<dbReference type="PROSITE" id="PS51181">
    <property type="entry name" value="PPASE_TENSIN"/>
    <property type="match status" value="1"/>
</dbReference>
<dbReference type="InterPro" id="IPR029023">
    <property type="entry name" value="Tensin_phosphatase"/>
</dbReference>
<dbReference type="GO" id="GO:0004781">
    <property type="term" value="F:sulfate adenylyltransferase (ATP) activity"/>
    <property type="evidence" value="ECO:0007669"/>
    <property type="project" value="InterPro"/>
</dbReference>
<keyword evidence="11" id="KW-0511">Multifunctional enzyme</keyword>
<dbReference type="SMART" id="SM00404">
    <property type="entry name" value="PTPc_motif"/>
    <property type="match status" value="1"/>
</dbReference>
<evidence type="ECO:0000313" key="18">
    <source>
        <dbReference type="Proteomes" id="UP000438429"/>
    </source>
</evidence>
<dbReference type="CDD" id="cd02027">
    <property type="entry name" value="APSK"/>
    <property type="match status" value="1"/>
</dbReference>
<dbReference type="InterPro" id="IPR014729">
    <property type="entry name" value="Rossmann-like_a/b/a_fold"/>
</dbReference>
<name>A0A6A4S5M0_SCOMX</name>
<evidence type="ECO:0000256" key="4">
    <source>
        <dbReference type="ARBA" id="ARBA00007881"/>
    </source>
</evidence>
<feature type="region of interest" description="Disordered" evidence="13">
    <location>
        <begin position="920"/>
        <end position="971"/>
    </location>
</feature>
<evidence type="ECO:0000256" key="1">
    <source>
        <dbReference type="ARBA" id="ARBA00004316"/>
    </source>
</evidence>
<evidence type="ECO:0000256" key="8">
    <source>
        <dbReference type="ARBA" id="ARBA00022741"/>
    </source>
</evidence>
<dbReference type="SUPFAM" id="SSF49562">
    <property type="entry name" value="C2 domain (Calcium/lipid-binding domain, CaLB)"/>
    <property type="match status" value="1"/>
</dbReference>
<evidence type="ECO:0000256" key="9">
    <source>
        <dbReference type="ARBA" id="ARBA00022777"/>
    </source>
</evidence>
<protein>
    <submittedName>
        <fullName evidence="17">Uncharacterized protein</fullName>
    </submittedName>
</protein>
<dbReference type="Pfam" id="PF10409">
    <property type="entry name" value="PTEN_C2"/>
    <property type="match status" value="1"/>
</dbReference>
<comment type="subcellular location">
    <subcellularLocation>
        <location evidence="1">Cell projection</location>
    </subcellularLocation>
</comment>
<dbReference type="NCBIfam" id="TIGR00339">
    <property type="entry name" value="sopT"/>
    <property type="match status" value="1"/>
</dbReference>
<feature type="compositionally biased region" description="Low complexity" evidence="13">
    <location>
        <begin position="850"/>
        <end position="868"/>
    </location>
</feature>
<dbReference type="GO" id="GO:0005524">
    <property type="term" value="F:ATP binding"/>
    <property type="evidence" value="ECO:0007669"/>
    <property type="project" value="UniProtKB-KW"/>
</dbReference>
<dbReference type="PROSITE" id="PS51182">
    <property type="entry name" value="C2_TENSIN"/>
    <property type="match status" value="1"/>
</dbReference>